<dbReference type="InterPro" id="IPR029058">
    <property type="entry name" value="AB_hydrolase_fold"/>
</dbReference>
<organism evidence="2 3">
    <name type="scientific">Mesorhizobium australicum</name>
    <dbReference type="NCBI Taxonomy" id="536018"/>
    <lineage>
        <taxon>Bacteria</taxon>
        <taxon>Pseudomonadati</taxon>
        <taxon>Pseudomonadota</taxon>
        <taxon>Alphaproteobacteria</taxon>
        <taxon>Hyphomicrobiales</taxon>
        <taxon>Phyllobacteriaceae</taxon>
        <taxon>Mesorhizobium</taxon>
    </lineage>
</organism>
<dbReference type="PANTHER" id="PTHR43798:SF33">
    <property type="entry name" value="HYDROLASE, PUTATIVE (AFU_ORTHOLOGUE AFUA_2G14860)-RELATED"/>
    <property type="match status" value="1"/>
</dbReference>
<dbReference type="GO" id="GO:0016020">
    <property type="term" value="C:membrane"/>
    <property type="evidence" value="ECO:0007669"/>
    <property type="project" value="TreeGrafter"/>
</dbReference>
<evidence type="ECO:0000313" key="2">
    <source>
        <dbReference type="EMBL" id="SMH51268.1"/>
    </source>
</evidence>
<dbReference type="AlphaFoldDB" id="A0A1X7PIQ5"/>
<reference evidence="2 3" key="1">
    <citation type="submission" date="2017-04" db="EMBL/GenBank/DDBJ databases">
        <authorList>
            <person name="Afonso C.L."/>
            <person name="Miller P.J."/>
            <person name="Scott M.A."/>
            <person name="Spackman E."/>
            <person name="Goraichik I."/>
            <person name="Dimitrov K.M."/>
            <person name="Suarez D.L."/>
            <person name="Swayne D.E."/>
        </authorList>
    </citation>
    <scope>NUCLEOTIDE SEQUENCE [LARGE SCALE GENOMIC DNA]</scope>
    <source>
        <strain evidence="2 3">B5P</strain>
    </source>
</reference>
<dbReference type="OrthoDB" id="9804723at2"/>
<accession>A0A1X7PIQ5</accession>
<keyword evidence="3" id="KW-1185">Reference proteome</keyword>
<dbReference type="PANTHER" id="PTHR43798">
    <property type="entry name" value="MONOACYLGLYCEROL LIPASE"/>
    <property type="match status" value="1"/>
</dbReference>
<dbReference type="SUPFAM" id="SSF53474">
    <property type="entry name" value="alpha/beta-Hydrolases"/>
    <property type="match status" value="1"/>
</dbReference>
<protein>
    <submittedName>
        <fullName evidence="2">Pyruvate dehydrogenase E2 component (Dihydrolipoamide acetyltransferase)</fullName>
    </submittedName>
</protein>
<dbReference type="Proteomes" id="UP000193083">
    <property type="component" value="Unassembled WGS sequence"/>
</dbReference>
<proteinExistence type="predicted"/>
<keyword evidence="2" id="KW-0808">Transferase</keyword>
<dbReference type="Pfam" id="PF00561">
    <property type="entry name" value="Abhydrolase_1"/>
    <property type="match status" value="1"/>
</dbReference>
<dbReference type="Gene3D" id="3.40.50.1820">
    <property type="entry name" value="alpha/beta hydrolase"/>
    <property type="match status" value="1"/>
</dbReference>
<evidence type="ECO:0000313" key="3">
    <source>
        <dbReference type="Proteomes" id="UP000193083"/>
    </source>
</evidence>
<evidence type="ECO:0000259" key="1">
    <source>
        <dbReference type="Pfam" id="PF00561"/>
    </source>
</evidence>
<gene>
    <name evidence="2" type="ORF">SAMN02982922_4374</name>
</gene>
<dbReference type="RefSeq" id="WP_085466074.1">
    <property type="nucleotide sequence ID" value="NZ_FXBL01000004.1"/>
</dbReference>
<sequence length="255" mass="26873">MSDTLHAREKGNGRETLVLLHGFGGHWMDWYDIQPDLARDARVLAYDLPGHARSLDHPAAGSASGMAKAILADLDQRGIARVHVAGFSMGGAVATLMALRAPDRVASLTLLAPGGFGPDISEDRLKNLASPGSTDGLRAAVNALGAPGFDMPTKNIAALAATRSLPGQEAKLVEIVGKIAKDGKQGEIPRDSLATLAMPVTVVWGTDDPVLPFSQSEGLPESFQLVVLPGIGHMLPEEARKSVIHAIRTTMRRAT</sequence>
<name>A0A1X7PIQ5_9HYPH</name>
<dbReference type="EMBL" id="FXBL01000004">
    <property type="protein sequence ID" value="SMH51268.1"/>
    <property type="molecule type" value="Genomic_DNA"/>
</dbReference>
<dbReference type="InterPro" id="IPR000073">
    <property type="entry name" value="AB_hydrolase_1"/>
</dbReference>
<keyword evidence="2" id="KW-0670">Pyruvate</keyword>
<dbReference type="InterPro" id="IPR050266">
    <property type="entry name" value="AB_hydrolase_sf"/>
</dbReference>
<dbReference type="PRINTS" id="PR00111">
    <property type="entry name" value="ABHYDROLASE"/>
</dbReference>
<dbReference type="GO" id="GO:0016740">
    <property type="term" value="F:transferase activity"/>
    <property type="evidence" value="ECO:0007669"/>
    <property type="project" value="UniProtKB-KW"/>
</dbReference>
<feature type="domain" description="AB hydrolase-1" evidence="1">
    <location>
        <begin position="16"/>
        <end position="237"/>
    </location>
</feature>